<keyword evidence="2 3" id="KW-0501">Molybdenum cofactor biosynthesis</keyword>
<dbReference type="InterPro" id="IPR003786">
    <property type="entry name" value="FdhD"/>
</dbReference>
<dbReference type="EMBL" id="JACHHO010000001">
    <property type="protein sequence ID" value="MBB5203111.1"/>
    <property type="molecule type" value="Genomic_DNA"/>
</dbReference>
<dbReference type="PIRSF" id="PIRSF015626">
    <property type="entry name" value="FdhD"/>
    <property type="match status" value="1"/>
</dbReference>
<keyword evidence="5" id="KW-1185">Reference proteome</keyword>
<evidence type="ECO:0000313" key="5">
    <source>
        <dbReference type="Proteomes" id="UP000554837"/>
    </source>
</evidence>
<dbReference type="HAMAP" id="MF_00187">
    <property type="entry name" value="FdhD"/>
    <property type="match status" value="1"/>
</dbReference>
<comment type="caution">
    <text evidence="4">The sequence shown here is derived from an EMBL/GenBank/DDBJ whole genome shotgun (WGS) entry which is preliminary data.</text>
</comment>
<dbReference type="GO" id="GO:0097163">
    <property type="term" value="F:sulfur carrier activity"/>
    <property type="evidence" value="ECO:0007669"/>
    <property type="project" value="UniProtKB-UniRule"/>
</dbReference>
<reference evidence="4 5" key="1">
    <citation type="submission" date="2020-08" db="EMBL/GenBank/DDBJ databases">
        <title>Genomic Encyclopedia of Type Strains, Phase IV (KMG-IV): sequencing the most valuable type-strain genomes for metagenomic binning, comparative biology and taxonomic classification.</title>
        <authorList>
            <person name="Goeker M."/>
        </authorList>
    </citation>
    <scope>NUCLEOTIDE SEQUENCE [LARGE SCALE GENOMIC DNA]</scope>
    <source>
        <strain evidence="4 5">DSM 23958</strain>
    </source>
</reference>
<proteinExistence type="inferred from homology"/>
<dbReference type="InterPro" id="IPR016193">
    <property type="entry name" value="Cytidine_deaminase-like"/>
</dbReference>
<dbReference type="SUPFAM" id="SSF53927">
    <property type="entry name" value="Cytidine deaminase-like"/>
    <property type="match status" value="1"/>
</dbReference>
<keyword evidence="1 3" id="KW-0963">Cytoplasm</keyword>
<dbReference type="PANTHER" id="PTHR30592">
    <property type="entry name" value="FORMATE DEHYDROGENASE"/>
    <property type="match status" value="1"/>
</dbReference>
<dbReference type="NCBIfam" id="TIGR00129">
    <property type="entry name" value="fdhD_narQ"/>
    <property type="match status" value="1"/>
</dbReference>
<dbReference type="Gene3D" id="3.10.20.10">
    <property type="match status" value="1"/>
</dbReference>
<evidence type="ECO:0000256" key="1">
    <source>
        <dbReference type="ARBA" id="ARBA00022490"/>
    </source>
</evidence>
<dbReference type="PANTHER" id="PTHR30592:SF1">
    <property type="entry name" value="SULFUR CARRIER PROTEIN FDHD"/>
    <property type="match status" value="1"/>
</dbReference>
<dbReference type="GO" id="GO:0005737">
    <property type="term" value="C:cytoplasm"/>
    <property type="evidence" value="ECO:0007669"/>
    <property type="project" value="UniProtKB-SubCell"/>
</dbReference>
<evidence type="ECO:0000313" key="4">
    <source>
        <dbReference type="EMBL" id="MBB5203111.1"/>
    </source>
</evidence>
<comment type="subcellular location">
    <subcellularLocation>
        <location evidence="3">Cytoplasm</location>
    </subcellularLocation>
</comment>
<accession>A0A840S355</accession>
<comment type="similarity">
    <text evidence="3">Belongs to the FdhD family.</text>
</comment>
<dbReference type="GO" id="GO:0006777">
    <property type="term" value="P:Mo-molybdopterin cofactor biosynthetic process"/>
    <property type="evidence" value="ECO:0007669"/>
    <property type="project" value="UniProtKB-UniRule"/>
</dbReference>
<feature type="binding site" evidence="3">
    <location>
        <begin position="251"/>
        <end position="256"/>
    </location>
    <ligand>
        <name>Mo-bis(molybdopterin guanine dinucleotide)</name>
        <dbReference type="ChEBI" id="CHEBI:60539"/>
    </ligand>
</feature>
<gene>
    <name evidence="3" type="primary">fdhD</name>
    <name evidence="4" type="ORF">HNQ51_000404</name>
</gene>
<dbReference type="Pfam" id="PF02634">
    <property type="entry name" value="FdhD-NarQ"/>
    <property type="match status" value="1"/>
</dbReference>
<name>A0A840S355_9BURK</name>
<protein>
    <recommendedName>
        <fullName evidence="3">Sulfur carrier protein FdhD</fullName>
    </recommendedName>
</protein>
<dbReference type="Gene3D" id="3.40.140.10">
    <property type="entry name" value="Cytidine Deaminase, domain 2"/>
    <property type="match status" value="1"/>
</dbReference>
<sequence>MNPADIDWARPSPEAFALGHSPGGSDALIEETPVTLVFNDEVALTLMATPLQGEELALGFTLSEGLIERADEIQELHALPTGAGLSVLISLPEARMAPLRARRRFGAAPGGCGLCGIEDQQTLLALPERALTTLALEDGAIARALQALPAHQPLNAATGGAHAAAWCSAAGEILLATEDVSRHCALDKLIGLLARTHQDPAQGFVLMSSRASFELVHKAARVGLPALVAISAPTALALRAAQACGLALYGFAREGRHTRYA</sequence>
<dbReference type="Proteomes" id="UP000554837">
    <property type="component" value="Unassembled WGS sequence"/>
</dbReference>
<comment type="function">
    <text evidence="3">Required for formate dehydrogenase (FDH) activity. Acts as a sulfur carrier protein that transfers sulfur from IscS to the molybdenum cofactor prior to its insertion into FDH.</text>
</comment>
<dbReference type="AlphaFoldDB" id="A0A840S355"/>
<evidence type="ECO:0000256" key="3">
    <source>
        <dbReference type="HAMAP-Rule" id="MF_00187"/>
    </source>
</evidence>
<feature type="active site" description="Cysteine persulfide intermediate" evidence="3">
    <location>
        <position position="112"/>
    </location>
</feature>
<evidence type="ECO:0000256" key="2">
    <source>
        <dbReference type="ARBA" id="ARBA00023150"/>
    </source>
</evidence>
<dbReference type="GO" id="GO:0016783">
    <property type="term" value="F:sulfurtransferase activity"/>
    <property type="evidence" value="ECO:0007669"/>
    <property type="project" value="InterPro"/>
</dbReference>
<organism evidence="4 5">
    <name type="scientific">Inhella inkyongensis</name>
    <dbReference type="NCBI Taxonomy" id="392593"/>
    <lineage>
        <taxon>Bacteria</taxon>
        <taxon>Pseudomonadati</taxon>
        <taxon>Pseudomonadota</taxon>
        <taxon>Betaproteobacteria</taxon>
        <taxon>Burkholderiales</taxon>
        <taxon>Sphaerotilaceae</taxon>
        <taxon>Inhella</taxon>
    </lineage>
</organism>